<feature type="transmembrane region" description="Helical" evidence="1">
    <location>
        <begin position="21"/>
        <end position="39"/>
    </location>
</feature>
<evidence type="ECO:0000256" key="1">
    <source>
        <dbReference type="SAM" id="Phobius"/>
    </source>
</evidence>
<dbReference type="PANTHER" id="PTHR40763:SF5">
    <property type="entry name" value="MEMBRANE PROTEIN"/>
    <property type="match status" value="1"/>
</dbReference>
<keyword evidence="1" id="KW-0812">Transmembrane</keyword>
<gene>
    <name evidence="3" type="ORF">D1164_10475</name>
</gene>
<dbReference type="OrthoDB" id="129627at2"/>
<feature type="transmembrane region" description="Helical" evidence="1">
    <location>
        <begin position="94"/>
        <end position="110"/>
    </location>
</feature>
<evidence type="ECO:0000259" key="2">
    <source>
        <dbReference type="Pfam" id="PF22570"/>
    </source>
</evidence>
<keyword evidence="1" id="KW-1133">Transmembrane helix</keyword>
<dbReference type="EMBL" id="QWET01000007">
    <property type="protein sequence ID" value="RIH65006.1"/>
    <property type="molecule type" value="Genomic_DNA"/>
</dbReference>
<feature type="transmembrane region" description="Helical" evidence="1">
    <location>
        <begin position="45"/>
        <end position="63"/>
    </location>
</feature>
<keyword evidence="4" id="KW-1185">Reference proteome</keyword>
<proteinExistence type="predicted"/>
<accession>A0A399D0L9</accession>
<feature type="transmembrane region" description="Helical" evidence="1">
    <location>
        <begin position="70"/>
        <end position="88"/>
    </location>
</feature>
<protein>
    <recommendedName>
        <fullName evidence="2">LiaF transmembrane domain-containing protein</fullName>
    </recommendedName>
</protein>
<evidence type="ECO:0000313" key="4">
    <source>
        <dbReference type="Proteomes" id="UP000266441"/>
    </source>
</evidence>
<keyword evidence="1" id="KW-0472">Membrane</keyword>
<evidence type="ECO:0000313" key="3">
    <source>
        <dbReference type="EMBL" id="RIH65006.1"/>
    </source>
</evidence>
<organism evidence="3 4">
    <name type="scientific">Mariniphaga sediminis</name>
    <dbReference type="NCBI Taxonomy" id="1628158"/>
    <lineage>
        <taxon>Bacteria</taxon>
        <taxon>Pseudomonadati</taxon>
        <taxon>Bacteroidota</taxon>
        <taxon>Bacteroidia</taxon>
        <taxon>Marinilabiliales</taxon>
        <taxon>Prolixibacteraceae</taxon>
        <taxon>Mariniphaga</taxon>
    </lineage>
</organism>
<name>A0A399D0L9_9BACT</name>
<comment type="caution">
    <text evidence="3">The sequence shown here is derived from an EMBL/GenBank/DDBJ whole genome shotgun (WGS) entry which is preliminary data.</text>
</comment>
<dbReference type="Proteomes" id="UP000266441">
    <property type="component" value="Unassembled WGS sequence"/>
</dbReference>
<dbReference type="PANTHER" id="PTHR40763">
    <property type="entry name" value="MEMBRANE PROTEIN-RELATED"/>
    <property type="match status" value="1"/>
</dbReference>
<reference evidence="3 4" key="1">
    <citation type="journal article" date="2015" name="Int. J. Syst. Evol. Microbiol.">
        <title>Mariniphaga sediminis sp. nov., isolated from coastal sediment.</title>
        <authorList>
            <person name="Wang F.Q."/>
            <person name="Shen Q.Y."/>
            <person name="Chen G.J."/>
            <person name="Du Z.J."/>
        </authorList>
    </citation>
    <scope>NUCLEOTIDE SEQUENCE [LARGE SCALE GENOMIC DNA]</scope>
    <source>
        <strain evidence="3 4">SY21</strain>
    </source>
</reference>
<dbReference type="Pfam" id="PF22570">
    <property type="entry name" value="LiaF-TM"/>
    <property type="match status" value="1"/>
</dbReference>
<dbReference type="InterPro" id="IPR054331">
    <property type="entry name" value="LiaF_TM"/>
</dbReference>
<feature type="domain" description="LiaF transmembrane" evidence="2">
    <location>
        <begin position="19"/>
        <end position="114"/>
    </location>
</feature>
<dbReference type="AlphaFoldDB" id="A0A399D0L9"/>
<sequence length="241" mass="26839">MKRKIEMKSKNICHRRSSFGIFLIAVGVLWILVKLHLIPDVWADALISWQMLLIGIGVFSFIAGNRLAGTILIIIGSFFLVDHVWLIPHQLRRIGWPLVIIGVGMALLLTRHRKRPSPTIELEKHGTDYFDDFVVFGGKEVFINSKKFLGGKITTIFAGAEYDLRQASLSENGAVIDCVSIFGGSGFKVPPDWNIKNEITTVFGAFTDKRGMSAHEISYDPSKTLIIKGFSAFGGVEVKFN</sequence>